<keyword evidence="1" id="KW-0472">Membrane</keyword>
<organism evidence="2 3">
    <name type="scientific">Streptomyces parvus</name>
    <dbReference type="NCBI Taxonomy" id="66428"/>
    <lineage>
        <taxon>Bacteria</taxon>
        <taxon>Bacillati</taxon>
        <taxon>Actinomycetota</taxon>
        <taxon>Actinomycetes</taxon>
        <taxon>Kitasatosporales</taxon>
        <taxon>Streptomycetaceae</taxon>
        <taxon>Streptomyces</taxon>
    </lineage>
</organism>
<reference evidence="2 3" key="1">
    <citation type="submission" date="2020-01" db="EMBL/GenBank/DDBJ databases">
        <title>Insect and environment-associated Actinomycetes.</title>
        <authorList>
            <person name="Currrie C."/>
            <person name="Chevrette M."/>
            <person name="Carlson C."/>
            <person name="Stubbendieck R."/>
            <person name="Wendt-Pienkowski E."/>
        </authorList>
    </citation>
    <scope>NUCLEOTIDE SEQUENCE [LARGE SCALE GENOMIC DNA]</scope>
    <source>
        <strain evidence="2 3">SID7590</strain>
    </source>
</reference>
<dbReference type="RefSeq" id="WP_164209024.1">
    <property type="nucleotide sequence ID" value="NZ_JAAGMP010001805.1"/>
</dbReference>
<sequence>MSADVSNLLASIDDVLADAQPTPIPVPAVPVAPVPSPAPSPEEGVAAVASAAFRVGVAPRLPYWWQNSPQEKGETTRVEAADTAVSAPEEACGHERVVLLHPEGSKEVVGRRCLECDEGVPEAAPEPEECEHAERLEARTESGKLVGYVCAAKDCGARLTKDEVHGRIGKWLRPAESYYPRPRNPLSPAADGTPPKRALSAGTLRLLANAGAAGAGYVLGLAPMFGTWIEECGRTTSIGGALFLGGSMCLAIGHFWDRRTRHWYPGLAWAARIPLASAITALALYAPASQI</sequence>
<feature type="transmembrane region" description="Helical" evidence="1">
    <location>
        <begin position="269"/>
        <end position="288"/>
    </location>
</feature>
<comment type="caution">
    <text evidence="2">The sequence shown here is derived from an EMBL/GenBank/DDBJ whole genome shotgun (WGS) entry which is preliminary data.</text>
</comment>
<name>A0A7K3SCA0_9ACTN</name>
<dbReference type="AlphaFoldDB" id="A0A7K3SCA0"/>
<proteinExistence type="predicted"/>
<dbReference type="EMBL" id="JAAGMP010001805">
    <property type="protein sequence ID" value="NEC24422.1"/>
    <property type="molecule type" value="Genomic_DNA"/>
</dbReference>
<accession>A0A7K3SCA0</accession>
<dbReference type="Proteomes" id="UP000469670">
    <property type="component" value="Unassembled WGS sequence"/>
</dbReference>
<protein>
    <submittedName>
        <fullName evidence="2">Uncharacterized protein</fullName>
    </submittedName>
</protein>
<evidence type="ECO:0000313" key="3">
    <source>
        <dbReference type="Proteomes" id="UP000469670"/>
    </source>
</evidence>
<evidence type="ECO:0000313" key="2">
    <source>
        <dbReference type="EMBL" id="NEC24422.1"/>
    </source>
</evidence>
<evidence type="ECO:0000256" key="1">
    <source>
        <dbReference type="SAM" id="Phobius"/>
    </source>
</evidence>
<feature type="transmembrane region" description="Helical" evidence="1">
    <location>
        <begin position="238"/>
        <end position="257"/>
    </location>
</feature>
<feature type="transmembrane region" description="Helical" evidence="1">
    <location>
        <begin position="206"/>
        <end position="226"/>
    </location>
</feature>
<keyword evidence="1" id="KW-0812">Transmembrane</keyword>
<gene>
    <name evidence="2" type="ORF">G3I50_40165</name>
</gene>
<keyword evidence="1" id="KW-1133">Transmembrane helix</keyword>